<evidence type="ECO:0000313" key="1">
    <source>
        <dbReference type="EMBL" id="HIR13852.1"/>
    </source>
</evidence>
<gene>
    <name evidence="1" type="ORF">IAB31_08010</name>
</gene>
<reference evidence="1" key="1">
    <citation type="submission" date="2020-10" db="EMBL/GenBank/DDBJ databases">
        <authorList>
            <person name="Gilroy R."/>
        </authorList>
    </citation>
    <scope>NUCLEOTIDE SEQUENCE</scope>
    <source>
        <strain evidence="1">ChiSjej4B22-8148</strain>
    </source>
</reference>
<protein>
    <submittedName>
        <fullName evidence="1">Uncharacterized protein</fullName>
    </submittedName>
</protein>
<sequence length="55" mass="6509">MDYQILVEADFLVNLYEDHLDKKSVLLALKKIFKTESGKKICREMFGVKEEEQDE</sequence>
<accession>A0A9D1AEC8</accession>
<evidence type="ECO:0000313" key="2">
    <source>
        <dbReference type="Proteomes" id="UP000886757"/>
    </source>
</evidence>
<reference evidence="1" key="2">
    <citation type="journal article" date="2021" name="PeerJ">
        <title>Extensive microbial diversity within the chicken gut microbiome revealed by metagenomics and culture.</title>
        <authorList>
            <person name="Gilroy R."/>
            <person name="Ravi A."/>
            <person name="Getino M."/>
            <person name="Pursley I."/>
            <person name="Horton D.L."/>
            <person name="Alikhan N.F."/>
            <person name="Baker D."/>
            <person name="Gharbi K."/>
            <person name="Hall N."/>
            <person name="Watson M."/>
            <person name="Adriaenssens E.M."/>
            <person name="Foster-Nyarko E."/>
            <person name="Jarju S."/>
            <person name="Secka A."/>
            <person name="Antonio M."/>
            <person name="Oren A."/>
            <person name="Chaudhuri R.R."/>
            <person name="La Ragione R."/>
            <person name="Hildebrand F."/>
            <person name="Pallen M.J."/>
        </authorList>
    </citation>
    <scope>NUCLEOTIDE SEQUENCE</scope>
    <source>
        <strain evidence="1">ChiSjej4B22-8148</strain>
    </source>
</reference>
<organism evidence="1 2">
    <name type="scientific">Candidatus Choladousia intestinavium</name>
    <dbReference type="NCBI Taxonomy" id="2840727"/>
    <lineage>
        <taxon>Bacteria</taxon>
        <taxon>Bacillati</taxon>
        <taxon>Bacillota</taxon>
        <taxon>Clostridia</taxon>
        <taxon>Lachnospirales</taxon>
        <taxon>Lachnospiraceae</taxon>
        <taxon>Lachnospiraceae incertae sedis</taxon>
        <taxon>Candidatus Choladousia</taxon>
    </lineage>
</organism>
<name>A0A9D1AEC8_9FIRM</name>
<dbReference type="AlphaFoldDB" id="A0A9D1AEC8"/>
<dbReference type="EMBL" id="DVGK01000091">
    <property type="protein sequence ID" value="HIR13852.1"/>
    <property type="molecule type" value="Genomic_DNA"/>
</dbReference>
<proteinExistence type="predicted"/>
<dbReference type="Proteomes" id="UP000886757">
    <property type="component" value="Unassembled WGS sequence"/>
</dbReference>
<comment type="caution">
    <text evidence="1">The sequence shown here is derived from an EMBL/GenBank/DDBJ whole genome shotgun (WGS) entry which is preliminary data.</text>
</comment>